<gene>
    <name evidence="3" type="ORF">K7H17_15625</name>
</gene>
<feature type="transmembrane region" description="Helical" evidence="1">
    <location>
        <begin position="21"/>
        <end position="43"/>
    </location>
</feature>
<feature type="transmembrane region" description="Helical" evidence="1">
    <location>
        <begin position="81"/>
        <end position="101"/>
    </location>
</feature>
<keyword evidence="1" id="KW-0812">Transmembrane</keyword>
<evidence type="ECO:0000313" key="3">
    <source>
        <dbReference type="EMBL" id="MCD1609293.1"/>
    </source>
</evidence>
<evidence type="ECO:0000313" key="4">
    <source>
        <dbReference type="Proteomes" id="UP001138989"/>
    </source>
</evidence>
<protein>
    <submittedName>
        <fullName evidence="3">DMT family transporter</fullName>
    </submittedName>
</protein>
<proteinExistence type="predicted"/>
<accession>A0A9X1SQU1</accession>
<comment type="caution">
    <text evidence="3">The sequence shown here is derived from an EMBL/GenBank/DDBJ whole genome shotgun (WGS) entry which is preliminary data.</text>
</comment>
<evidence type="ECO:0000259" key="2">
    <source>
        <dbReference type="Pfam" id="PF00892"/>
    </source>
</evidence>
<keyword evidence="1" id="KW-1133">Transmembrane helix</keyword>
<evidence type="ECO:0000256" key="1">
    <source>
        <dbReference type="SAM" id="Phobius"/>
    </source>
</evidence>
<keyword evidence="1" id="KW-0472">Membrane</keyword>
<keyword evidence="4" id="KW-1185">Reference proteome</keyword>
<dbReference type="Proteomes" id="UP001138989">
    <property type="component" value="Unassembled WGS sequence"/>
</dbReference>
<sequence>MAQRSPRTNGRTQGKPASLGALLVVLAALCWGLSGGIGGILISEGWSPTVVSLYRGLIGLVCVLIWLALRPAGSGMTSPRLWFWSVIAGIGVAGNFSFYFLSIAEGSVAVAATLMYSAPVFVYWHPSRSDSKGRRCSNGQQSQR</sequence>
<dbReference type="InterPro" id="IPR037185">
    <property type="entry name" value="EmrE-like"/>
</dbReference>
<feature type="transmembrane region" description="Helical" evidence="1">
    <location>
        <begin position="107"/>
        <end position="125"/>
    </location>
</feature>
<dbReference type="EMBL" id="JAINWF010000009">
    <property type="protein sequence ID" value="MCD1609293.1"/>
    <property type="molecule type" value="Genomic_DNA"/>
</dbReference>
<dbReference type="SUPFAM" id="SSF103481">
    <property type="entry name" value="Multidrug resistance efflux transporter EmrE"/>
    <property type="match status" value="1"/>
</dbReference>
<dbReference type="GO" id="GO:0016020">
    <property type="term" value="C:membrane"/>
    <property type="evidence" value="ECO:0007669"/>
    <property type="project" value="InterPro"/>
</dbReference>
<dbReference type="InterPro" id="IPR000620">
    <property type="entry name" value="EamA_dom"/>
</dbReference>
<organism evidence="3 4">
    <name type="scientific">Stutzerimonas kunmingensis</name>
    <dbReference type="NCBI Taxonomy" id="1211807"/>
    <lineage>
        <taxon>Bacteria</taxon>
        <taxon>Pseudomonadati</taxon>
        <taxon>Pseudomonadota</taxon>
        <taxon>Gammaproteobacteria</taxon>
        <taxon>Pseudomonadales</taxon>
        <taxon>Pseudomonadaceae</taxon>
        <taxon>Stutzerimonas</taxon>
    </lineage>
</organism>
<name>A0A9X1SQU1_9GAMM</name>
<dbReference type="AlphaFoldDB" id="A0A9X1SQU1"/>
<dbReference type="Pfam" id="PF00892">
    <property type="entry name" value="EamA"/>
    <property type="match status" value="1"/>
</dbReference>
<feature type="domain" description="EamA" evidence="2">
    <location>
        <begin position="19"/>
        <end position="122"/>
    </location>
</feature>
<dbReference type="RefSeq" id="WP_202947495.1">
    <property type="nucleotide sequence ID" value="NZ_DAMAVE010000015.1"/>
</dbReference>
<reference evidence="3" key="1">
    <citation type="submission" date="2021-08" db="EMBL/GenBank/DDBJ databases">
        <title>Isolation and characterization of neutrophilic mixotrophic iron-oxidizing bacteria from deep-sea hydrothermal vents.</title>
        <authorList>
            <person name="He Y."/>
        </authorList>
    </citation>
    <scope>NUCLEOTIDE SEQUENCE</scope>
    <source>
        <strain evidence="3">IOP_13</strain>
    </source>
</reference>
<feature type="transmembrane region" description="Helical" evidence="1">
    <location>
        <begin position="49"/>
        <end position="69"/>
    </location>
</feature>